<keyword evidence="3" id="KW-0342">GTP-binding</keyword>
<dbReference type="Gene3D" id="3.30.70.870">
    <property type="entry name" value="Elongation Factor G (Translational Gtpase), domain 3"/>
    <property type="match status" value="1"/>
</dbReference>
<feature type="domain" description="Tr-type G" evidence="4">
    <location>
        <begin position="1"/>
        <end position="243"/>
    </location>
</feature>
<evidence type="ECO:0000313" key="5">
    <source>
        <dbReference type="EMBL" id="WUG98952.1"/>
    </source>
</evidence>
<gene>
    <name evidence="5" type="ORF">OHB29_41650</name>
</gene>
<keyword evidence="6" id="KW-1185">Reference proteome</keyword>
<evidence type="ECO:0000256" key="2">
    <source>
        <dbReference type="ARBA" id="ARBA00022917"/>
    </source>
</evidence>
<dbReference type="PANTHER" id="PTHR43261:SF1">
    <property type="entry name" value="RIBOSOME-RELEASING FACTOR 2, MITOCHONDRIAL"/>
    <property type="match status" value="1"/>
</dbReference>
<dbReference type="SUPFAM" id="SSF54980">
    <property type="entry name" value="EF-G C-terminal domain-like"/>
    <property type="match status" value="2"/>
</dbReference>
<organism evidence="5 6">
    <name type="scientific">Streptomyces violaceus</name>
    <name type="common">Streptomyces venezuelae</name>
    <dbReference type="NCBI Taxonomy" id="1936"/>
    <lineage>
        <taxon>Bacteria</taxon>
        <taxon>Bacillati</taxon>
        <taxon>Actinomycetota</taxon>
        <taxon>Actinomycetes</taxon>
        <taxon>Kitasatosporales</taxon>
        <taxon>Streptomycetaceae</taxon>
        <taxon>Streptomyces</taxon>
    </lineage>
</organism>
<dbReference type="SUPFAM" id="SSF50447">
    <property type="entry name" value="Translation proteins"/>
    <property type="match status" value="1"/>
</dbReference>
<dbReference type="Gene3D" id="2.40.30.10">
    <property type="entry name" value="Translation factors"/>
    <property type="match status" value="1"/>
</dbReference>
<name>A0ABZ1P6I1_STRVL</name>
<dbReference type="InterPro" id="IPR031157">
    <property type="entry name" value="G_TR_CS"/>
</dbReference>
<proteinExistence type="predicted"/>
<sequence>MHVLNLGILAHVDAGKTSLTERLLHSAGVIDRIGSVDDGNTRTDTLALERQRGITIKSAVVSFPLDGVTVNLIDTPGHPDFIAEVERVLGVLDGVVLVVSAVEGVQAQTRVLMRTLQRLRIPTLLFVNKIDRRGARYEEVLRAISARLTPAIVPMGTATGLGTRRARFTPGLGPAALDVLAGHDDTLLSAYVENSVTDALLHTSLVAQTREALVHPVFFGSAATGAGVDALLAGIEDLLPPADGDADGPLSGSVFKVERGPAGEKSAYARLFSGTLRTRDRIPFGTDGAEGRITTISVFGQGTDTRGDAVVAGQIARLWGLGDIRIGDAIGEPRKAYEHFFAPPTLETVVVPGPDVNSGALHLALTQLAEQDPLIGLRHDERRQETSVSLYGEVQKEVIQATLAEEYGLGVTFRETTPLCVERLVGTGQAVEFNKKDANPFLATVGLRVDPAPVGSGVGFRLEVELGSMPYAFFKAVEDTVRETLDQGLHGWQVPDCTVTMTHCGYSPRQSHAHQGFDKSMSSTGADFRGLTPLVLVEALRRAGTRVHEPVHRFRVEAPADTLGALLPVLAALTAVPQTTETLGAGCVLAGTVPAGRVHELEQRLPGLTRGEGELESVFDHYAPVTHGTVPRRSRTDHNPLNRKEYLLNVTRRMGG</sequence>
<dbReference type="Pfam" id="PF03764">
    <property type="entry name" value="EFG_IV"/>
    <property type="match status" value="1"/>
</dbReference>
<accession>A0ABZ1P6I1</accession>
<dbReference type="EMBL" id="CP107906">
    <property type="protein sequence ID" value="WUG98952.1"/>
    <property type="molecule type" value="Genomic_DNA"/>
</dbReference>
<dbReference type="PANTHER" id="PTHR43261">
    <property type="entry name" value="TRANSLATION ELONGATION FACTOR G-RELATED"/>
    <property type="match status" value="1"/>
</dbReference>
<dbReference type="InterPro" id="IPR035647">
    <property type="entry name" value="EFG_III/V"/>
</dbReference>
<dbReference type="InterPro" id="IPR027417">
    <property type="entry name" value="P-loop_NTPase"/>
</dbReference>
<protein>
    <submittedName>
        <fullName evidence="5">TetM/TetW/TetO/TetS family tetracycline resistance ribosomal protection protein</fullName>
    </submittedName>
</protein>
<dbReference type="RefSeq" id="WP_328347271.1">
    <property type="nucleotide sequence ID" value="NZ_CP107906.1"/>
</dbReference>
<reference evidence="5 6" key="1">
    <citation type="submission" date="2022-10" db="EMBL/GenBank/DDBJ databases">
        <title>The complete genomes of actinobacterial strains from the NBC collection.</title>
        <authorList>
            <person name="Joergensen T.S."/>
            <person name="Alvarez Arevalo M."/>
            <person name="Sterndorff E.B."/>
            <person name="Faurdal D."/>
            <person name="Vuksanovic O."/>
            <person name="Mourched A.-S."/>
            <person name="Charusanti P."/>
            <person name="Shaw S."/>
            <person name="Blin K."/>
            <person name="Weber T."/>
        </authorList>
    </citation>
    <scope>NUCLEOTIDE SEQUENCE [LARGE SCALE GENOMIC DNA]</scope>
    <source>
        <strain evidence="5 6">NBC_00456</strain>
    </source>
</reference>
<dbReference type="InterPro" id="IPR020568">
    <property type="entry name" value="Ribosomal_Su5_D2-typ_SF"/>
</dbReference>
<dbReference type="PRINTS" id="PR01037">
    <property type="entry name" value="TCRTETOQM"/>
</dbReference>
<evidence type="ECO:0000259" key="4">
    <source>
        <dbReference type="PROSITE" id="PS51722"/>
    </source>
</evidence>
<dbReference type="InterPro" id="IPR005517">
    <property type="entry name" value="Transl_elong_EFG/EF2_IV"/>
</dbReference>
<dbReference type="InterPro" id="IPR000795">
    <property type="entry name" value="T_Tr_GTP-bd_dom"/>
</dbReference>
<dbReference type="Proteomes" id="UP001341259">
    <property type="component" value="Chromosome"/>
</dbReference>
<evidence type="ECO:0000256" key="1">
    <source>
        <dbReference type="ARBA" id="ARBA00022741"/>
    </source>
</evidence>
<dbReference type="InterPro" id="IPR014721">
    <property type="entry name" value="Ribsml_uS5_D2-typ_fold_subgr"/>
</dbReference>
<dbReference type="SMART" id="SM00889">
    <property type="entry name" value="EFG_IV"/>
    <property type="match status" value="1"/>
</dbReference>
<dbReference type="Pfam" id="PF00679">
    <property type="entry name" value="EFG_C"/>
    <property type="match status" value="1"/>
</dbReference>
<dbReference type="Pfam" id="PF00009">
    <property type="entry name" value="GTP_EFTU"/>
    <property type="match status" value="1"/>
</dbReference>
<dbReference type="NCBIfam" id="TIGR00231">
    <property type="entry name" value="small_GTP"/>
    <property type="match status" value="1"/>
</dbReference>
<dbReference type="Gene3D" id="3.40.50.300">
    <property type="entry name" value="P-loop containing nucleotide triphosphate hydrolases"/>
    <property type="match status" value="1"/>
</dbReference>
<dbReference type="InterPro" id="IPR005225">
    <property type="entry name" value="Small_GTP-bd"/>
</dbReference>
<keyword evidence="2" id="KW-0648">Protein biosynthesis</keyword>
<dbReference type="InterPro" id="IPR009000">
    <property type="entry name" value="Transl_B-barrel_sf"/>
</dbReference>
<keyword evidence="1" id="KW-0547">Nucleotide-binding</keyword>
<dbReference type="PROSITE" id="PS51722">
    <property type="entry name" value="G_TR_2"/>
    <property type="match status" value="1"/>
</dbReference>
<dbReference type="InterPro" id="IPR000640">
    <property type="entry name" value="EFG_V-like"/>
</dbReference>
<dbReference type="CDD" id="cd04168">
    <property type="entry name" value="TetM_like"/>
    <property type="match status" value="1"/>
</dbReference>
<evidence type="ECO:0000313" key="6">
    <source>
        <dbReference type="Proteomes" id="UP001341259"/>
    </source>
</evidence>
<dbReference type="InterPro" id="IPR004161">
    <property type="entry name" value="EFTu-like_2"/>
</dbReference>
<dbReference type="PROSITE" id="PS00301">
    <property type="entry name" value="G_TR_1"/>
    <property type="match status" value="1"/>
</dbReference>
<dbReference type="SUPFAM" id="SSF52540">
    <property type="entry name" value="P-loop containing nucleoside triphosphate hydrolases"/>
    <property type="match status" value="1"/>
</dbReference>
<dbReference type="Pfam" id="PF03144">
    <property type="entry name" value="GTP_EFTU_D2"/>
    <property type="match status" value="1"/>
</dbReference>
<dbReference type="Gene3D" id="3.30.230.10">
    <property type="match status" value="1"/>
</dbReference>
<evidence type="ECO:0000256" key="3">
    <source>
        <dbReference type="ARBA" id="ARBA00023134"/>
    </source>
</evidence>
<dbReference type="SUPFAM" id="SSF54211">
    <property type="entry name" value="Ribosomal protein S5 domain 2-like"/>
    <property type="match status" value="1"/>
</dbReference>
<dbReference type="PRINTS" id="PR00315">
    <property type="entry name" value="ELONGATNFCT"/>
</dbReference>